<evidence type="ECO:0000313" key="3">
    <source>
        <dbReference type="Proteomes" id="UP000377595"/>
    </source>
</evidence>
<protein>
    <submittedName>
        <fullName evidence="2">Uncharacterized protein</fullName>
    </submittedName>
</protein>
<reference evidence="2 3" key="1">
    <citation type="submission" date="2019-10" db="EMBL/GenBank/DDBJ databases">
        <title>Whole genome shotgun sequence of Acrocarpospora pleiomorpha NBRC 16267.</title>
        <authorList>
            <person name="Ichikawa N."/>
            <person name="Kimura A."/>
            <person name="Kitahashi Y."/>
            <person name="Komaki H."/>
            <person name="Oguchi A."/>
        </authorList>
    </citation>
    <scope>NUCLEOTIDE SEQUENCE [LARGE SCALE GENOMIC DNA]</scope>
    <source>
        <strain evidence="2 3">NBRC 16267</strain>
    </source>
</reference>
<keyword evidence="3" id="KW-1185">Reference proteome</keyword>
<dbReference type="Proteomes" id="UP000377595">
    <property type="component" value="Unassembled WGS sequence"/>
</dbReference>
<feature type="region of interest" description="Disordered" evidence="1">
    <location>
        <begin position="1"/>
        <end position="23"/>
    </location>
</feature>
<name>A0A5M3Y0F2_9ACTN</name>
<proteinExistence type="predicted"/>
<dbReference type="AlphaFoldDB" id="A0A5M3Y0F2"/>
<dbReference type="EMBL" id="BLAF01000048">
    <property type="protein sequence ID" value="GES24168.1"/>
    <property type="molecule type" value="Genomic_DNA"/>
</dbReference>
<evidence type="ECO:0000256" key="1">
    <source>
        <dbReference type="SAM" id="MobiDB-lite"/>
    </source>
</evidence>
<sequence>MAREGMRCAGKVPGDSATNNHPLCGGKVPGGIAADDRSRAFIPFLTLPLDRSSHADPAQDLDEARHQRAPGAYVRRDPWRWASLHADPAQDLVLLGRASAEIHGDEGFHGR</sequence>
<comment type="caution">
    <text evidence="2">The sequence shown here is derived from an EMBL/GenBank/DDBJ whole genome shotgun (WGS) entry which is preliminary data.</text>
</comment>
<evidence type="ECO:0000313" key="2">
    <source>
        <dbReference type="EMBL" id="GES24168.1"/>
    </source>
</evidence>
<organism evidence="2 3">
    <name type="scientific">Acrocarpospora pleiomorpha</name>
    <dbReference type="NCBI Taxonomy" id="90975"/>
    <lineage>
        <taxon>Bacteria</taxon>
        <taxon>Bacillati</taxon>
        <taxon>Actinomycetota</taxon>
        <taxon>Actinomycetes</taxon>
        <taxon>Streptosporangiales</taxon>
        <taxon>Streptosporangiaceae</taxon>
        <taxon>Acrocarpospora</taxon>
    </lineage>
</organism>
<gene>
    <name evidence="2" type="ORF">Aple_070670</name>
</gene>
<accession>A0A5M3Y0F2</accession>